<dbReference type="Proteomes" id="UP001057860">
    <property type="component" value="Chromosome"/>
</dbReference>
<feature type="transmembrane region" description="Helical" evidence="1">
    <location>
        <begin position="36"/>
        <end position="54"/>
    </location>
</feature>
<dbReference type="GeneID" id="75141424"/>
<dbReference type="EMBL" id="CP104006">
    <property type="protein sequence ID" value="UWM44087.1"/>
    <property type="molecule type" value="Genomic_DNA"/>
</dbReference>
<dbReference type="RefSeq" id="WP_050151707.1">
    <property type="nucleotide sequence ID" value="NZ_CP104006.1"/>
</dbReference>
<feature type="transmembrane region" description="Helical" evidence="1">
    <location>
        <begin position="61"/>
        <end position="79"/>
    </location>
</feature>
<feature type="transmembrane region" description="Helical" evidence="1">
    <location>
        <begin position="91"/>
        <end position="113"/>
    </location>
</feature>
<proteinExistence type="predicted"/>
<reference evidence="2" key="1">
    <citation type="submission" date="2022-08" db="EMBL/GenBank/DDBJ databases">
        <authorList>
            <person name="Bogun A."/>
            <person name="Kislichkina A."/>
            <person name="Solomentsev V."/>
            <person name="Skryabin Y."/>
            <person name="Sizova A."/>
            <person name="Platonov M."/>
            <person name="Dentovskaya S."/>
        </authorList>
    </citation>
    <scope>NUCLEOTIDE SEQUENCE</scope>
    <source>
        <strain evidence="2">SCPM-O-B-7604</strain>
    </source>
</reference>
<gene>
    <name evidence="2" type="ORF">N0H69_15455</name>
</gene>
<keyword evidence="1" id="KW-1133">Transmembrane helix</keyword>
<evidence type="ECO:0000313" key="3">
    <source>
        <dbReference type="Proteomes" id="UP001057860"/>
    </source>
</evidence>
<evidence type="ECO:0000256" key="1">
    <source>
        <dbReference type="SAM" id="Phobius"/>
    </source>
</evidence>
<evidence type="ECO:0000313" key="2">
    <source>
        <dbReference type="EMBL" id="UWM44087.1"/>
    </source>
</evidence>
<keyword evidence="1" id="KW-0812">Transmembrane</keyword>
<name>A0ABY5UPM6_9GAMM</name>
<keyword evidence="1" id="KW-0472">Membrane</keyword>
<protein>
    <submittedName>
        <fullName evidence="2">Uncharacterized protein</fullName>
    </submittedName>
</protein>
<organism evidence="2 3">
    <name type="scientific">Yersinia alsatica</name>
    <dbReference type="NCBI Taxonomy" id="2890317"/>
    <lineage>
        <taxon>Bacteria</taxon>
        <taxon>Pseudomonadati</taxon>
        <taxon>Pseudomonadota</taxon>
        <taxon>Gammaproteobacteria</taxon>
        <taxon>Enterobacterales</taxon>
        <taxon>Yersiniaceae</taxon>
        <taxon>Yersinia</taxon>
    </lineage>
</organism>
<keyword evidence="3" id="KW-1185">Reference proteome</keyword>
<accession>A0ABY5UPM6</accession>
<sequence>MSIFNKLKEHQKNSEEQANIGFQTMLNGKWGLAKTFWLYWFLLYVVIGIFCIFVEKTFQILLLDVASIYVGITAFKGVRNTLTATNKGWRITALVIIGLFIILDVLGLLWDLFQDQIIAYLG</sequence>